<feature type="region of interest" description="Disordered" evidence="1">
    <location>
        <begin position="169"/>
        <end position="197"/>
    </location>
</feature>
<sequence length="245" mass="28557">MLGCSLTNLDLAAQIRWLPKREEILEHSPEQIPSGLDSDAFGHPVLIVTKGLDEKGRVSVLLMTSFDNRDILKKFPGRDQRRNREPYWPIKPTPAHPDTPGKLFELKDNRLMDKEYSYVNSQSSYSICYDILEPYKPEYPEDIWALEEKSFEKLTGGRDYEKFHSKAWRTGREETPPPPLEPVKEMEQEANQTSKARDAGTFNLTVAIRSKAWREYYEEIKDFLPFDDYKSCFWDDAFLVDNPDP</sequence>
<reference evidence="2" key="2">
    <citation type="submission" date="2023-06" db="EMBL/GenBank/DDBJ databases">
        <authorList>
            <consortium name="Lawrence Berkeley National Laboratory"/>
            <person name="Mondo S.J."/>
            <person name="Hensen N."/>
            <person name="Bonometti L."/>
            <person name="Westerberg I."/>
            <person name="Brannstrom I.O."/>
            <person name="Guillou S."/>
            <person name="Cros-Aarteil S."/>
            <person name="Calhoun S."/>
            <person name="Haridas S."/>
            <person name="Kuo A."/>
            <person name="Pangilinan J."/>
            <person name="Riley R."/>
            <person name="Labutti K."/>
            <person name="Andreopoulos B."/>
            <person name="Lipzen A."/>
            <person name="Chen C."/>
            <person name="Yanf M."/>
            <person name="Daum C."/>
            <person name="Ng V."/>
            <person name="Clum A."/>
            <person name="Steindorff A."/>
            <person name="Ohm R."/>
            <person name="Martin F."/>
            <person name="Silar P."/>
            <person name="Natvig D."/>
            <person name="Lalanne C."/>
            <person name="Gautier V."/>
            <person name="Ament-Velasquez S.L."/>
            <person name="Kruys A."/>
            <person name="Hutchinson M.I."/>
            <person name="Powell A.J."/>
            <person name="Barry K."/>
            <person name="Miller A.N."/>
            <person name="Grigoriev I.V."/>
            <person name="Debuchy R."/>
            <person name="Gladieux P."/>
            <person name="Thoren M.H."/>
            <person name="Johannesson H."/>
        </authorList>
    </citation>
    <scope>NUCLEOTIDE SEQUENCE</scope>
    <source>
        <strain evidence="2">CBS 626.80</strain>
    </source>
</reference>
<accession>A0AAN6NL12</accession>
<protein>
    <submittedName>
        <fullName evidence="2">Uncharacterized protein</fullName>
    </submittedName>
</protein>
<evidence type="ECO:0000313" key="2">
    <source>
        <dbReference type="EMBL" id="KAK3947520.1"/>
    </source>
</evidence>
<evidence type="ECO:0000313" key="3">
    <source>
        <dbReference type="Proteomes" id="UP001303222"/>
    </source>
</evidence>
<keyword evidence="3" id="KW-1185">Reference proteome</keyword>
<dbReference type="Proteomes" id="UP001303222">
    <property type="component" value="Unassembled WGS sequence"/>
</dbReference>
<gene>
    <name evidence="2" type="ORF">QBC32DRAFT_374232</name>
</gene>
<dbReference type="PANTHER" id="PTHR37048">
    <property type="entry name" value="QUESTIONABLE PROTEIN"/>
    <property type="match status" value="1"/>
</dbReference>
<comment type="caution">
    <text evidence="2">The sequence shown here is derived from an EMBL/GenBank/DDBJ whole genome shotgun (WGS) entry which is preliminary data.</text>
</comment>
<organism evidence="2 3">
    <name type="scientific">Pseudoneurospora amorphoporcata</name>
    <dbReference type="NCBI Taxonomy" id="241081"/>
    <lineage>
        <taxon>Eukaryota</taxon>
        <taxon>Fungi</taxon>
        <taxon>Dikarya</taxon>
        <taxon>Ascomycota</taxon>
        <taxon>Pezizomycotina</taxon>
        <taxon>Sordariomycetes</taxon>
        <taxon>Sordariomycetidae</taxon>
        <taxon>Sordariales</taxon>
        <taxon>Sordariaceae</taxon>
        <taxon>Pseudoneurospora</taxon>
    </lineage>
</organism>
<reference evidence="2" key="1">
    <citation type="journal article" date="2023" name="Mol. Phylogenet. Evol.">
        <title>Genome-scale phylogeny and comparative genomics of the fungal order Sordariales.</title>
        <authorList>
            <person name="Hensen N."/>
            <person name="Bonometti L."/>
            <person name="Westerberg I."/>
            <person name="Brannstrom I.O."/>
            <person name="Guillou S."/>
            <person name="Cros-Aarteil S."/>
            <person name="Calhoun S."/>
            <person name="Haridas S."/>
            <person name="Kuo A."/>
            <person name="Mondo S."/>
            <person name="Pangilinan J."/>
            <person name="Riley R."/>
            <person name="LaButti K."/>
            <person name="Andreopoulos B."/>
            <person name="Lipzen A."/>
            <person name="Chen C."/>
            <person name="Yan M."/>
            <person name="Daum C."/>
            <person name="Ng V."/>
            <person name="Clum A."/>
            <person name="Steindorff A."/>
            <person name="Ohm R.A."/>
            <person name="Martin F."/>
            <person name="Silar P."/>
            <person name="Natvig D.O."/>
            <person name="Lalanne C."/>
            <person name="Gautier V."/>
            <person name="Ament-Velasquez S.L."/>
            <person name="Kruys A."/>
            <person name="Hutchinson M.I."/>
            <person name="Powell A.J."/>
            <person name="Barry K."/>
            <person name="Miller A.N."/>
            <person name="Grigoriev I.V."/>
            <person name="Debuchy R."/>
            <person name="Gladieux P."/>
            <person name="Hiltunen Thoren M."/>
            <person name="Johannesson H."/>
        </authorList>
    </citation>
    <scope>NUCLEOTIDE SEQUENCE</scope>
    <source>
        <strain evidence="2">CBS 626.80</strain>
    </source>
</reference>
<proteinExistence type="predicted"/>
<dbReference type="AlphaFoldDB" id="A0AAN6NL12"/>
<dbReference type="EMBL" id="MU859341">
    <property type="protein sequence ID" value="KAK3947520.1"/>
    <property type="molecule type" value="Genomic_DNA"/>
</dbReference>
<name>A0AAN6NL12_9PEZI</name>
<dbReference type="PANTHER" id="PTHR37048:SF2">
    <property type="entry name" value="QUESTIONABLE PROTEIN"/>
    <property type="match status" value="1"/>
</dbReference>
<evidence type="ECO:0000256" key="1">
    <source>
        <dbReference type="SAM" id="MobiDB-lite"/>
    </source>
</evidence>